<evidence type="ECO:0000256" key="1">
    <source>
        <dbReference type="SAM" id="MobiDB-lite"/>
    </source>
</evidence>
<reference evidence="2 3" key="1">
    <citation type="submission" date="2024-01" db="EMBL/GenBank/DDBJ databases">
        <title>The genomes of 5 underutilized Papilionoideae crops provide insights into root nodulation and disease resistanc.</title>
        <authorList>
            <person name="Jiang F."/>
        </authorList>
    </citation>
    <scope>NUCLEOTIDE SEQUENCE [LARGE SCALE GENOMIC DNA]</scope>
    <source>
        <strain evidence="2">LVBAO_FW01</strain>
        <tissue evidence="2">Leaves</tissue>
    </source>
</reference>
<evidence type="ECO:0000313" key="3">
    <source>
        <dbReference type="Proteomes" id="UP001367508"/>
    </source>
</evidence>
<name>A0AAN9MVH5_CANGL</name>
<organism evidence="2 3">
    <name type="scientific">Canavalia gladiata</name>
    <name type="common">Sword bean</name>
    <name type="synonym">Dolichos gladiatus</name>
    <dbReference type="NCBI Taxonomy" id="3824"/>
    <lineage>
        <taxon>Eukaryota</taxon>
        <taxon>Viridiplantae</taxon>
        <taxon>Streptophyta</taxon>
        <taxon>Embryophyta</taxon>
        <taxon>Tracheophyta</taxon>
        <taxon>Spermatophyta</taxon>
        <taxon>Magnoliopsida</taxon>
        <taxon>eudicotyledons</taxon>
        <taxon>Gunneridae</taxon>
        <taxon>Pentapetalae</taxon>
        <taxon>rosids</taxon>
        <taxon>fabids</taxon>
        <taxon>Fabales</taxon>
        <taxon>Fabaceae</taxon>
        <taxon>Papilionoideae</taxon>
        <taxon>50 kb inversion clade</taxon>
        <taxon>NPAAA clade</taxon>
        <taxon>indigoferoid/millettioid clade</taxon>
        <taxon>Phaseoleae</taxon>
        <taxon>Canavalia</taxon>
    </lineage>
</organism>
<evidence type="ECO:0000313" key="2">
    <source>
        <dbReference type="EMBL" id="KAK7358313.1"/>
    </source>
</evidence>
<protein>
    <submittedName>
        <fullName evidence="2">Uncharacterized protein</fullName>
    </submittedName>
</protein>
<accession>A0AAN9MVH5</accession>
<dbReference type="AlphaFoldDB" id="A0AAN9MVH5"/>
<gene>
    <name evidence="2" type="ORF">VNO77_00240</name>
</gene>
<dbReference type="EMBL" id="JAYMYQ010000001">
    <property type="protein sequence ID" value="KAK7358313.1"/>
    <property type="molecule type" value="Genomic_DNA"/>
</dbReference>
<feature type="region of interest" description="Disordered" evidence="1">
    <location>
        <begin position="147"/>
        <end position="166"/>
    </location>
</feature>
<proteinExistence type="predicted"/>
<dbReference type="Proteomes" id="UP001367508">
    <property type="component" value="Unassembled WGS sequence"/>
</dbReference>
<sequence length="166" mass="18534">MKQLKRGFHRPCLVGPDPRGKRPQESDTDAQHVRVCSCKHENGIQSKVTGRRIELVKDKLTLLFAVTPPKLAIMFSTNAKSRKGLDFFGLLSYYQRKSPLDDVGLERTSLTASARAVPFDELFHAYSLSISHIEEGLSSKIPRKNPFSSSLSHHPSKAAFSSDLQI</sequence>
<feature type="compositionally biased region" description="Basic and acidic residues" evidence="1">
    <location>
        <begin position="18"/>
        <end position="29"/>
    </location>
</feature>
<comment type="caution">
    <text evidence="2">The sequence shown here is derived from an EMBL/GenBank/DDBJ whole genome shotgun (WGS) entry which is preliminary data.</text>
</comment>
<feature type="region of interest" description="Disordered" evidence="1">
    <location>
        <begin position="1"/>
        <end position="29"/>
    </location>
</feature>
<keyword evidence="3" id="KW-1185">Reference proteome</keyword>